<evidence type="ECO:0000313" key="2">
    <source>
        <dbReference type="Proteomes" id="UP000245212"/>
    </source>
</evidence>
<evidence type="ECO:0000313" key="1">
    <source>
        <dbReference type="EMBL" id="PWF20885.1"/>
    </source>
</evidence>
<keyword evidence="2" id="KW-1185">Reference proteome</keyword>
<sequence length="130" mass="14213">MLVVALGLLAGCAGRNANPVTVQQYGDDAKSCQALEHEMAFIESEVQRLMPQTAKAGKNTALGVSGAFFLIPLFFMDFSQAEQVEVDAYRQRYNHLAILALDKGCETDRQPILDVPEKATPEKSQEVVTP</sequence>
<accession>A0A2V1JT45</accession>
<dbReference type="Proteomes" id="UP000245212">
    <property type="component" value="Unassembled WGS sequence"/>
</dbReference>
<reference evidence="2" key="1">
    <citation type="submission" date="2018-05" db="EMBL/GenBank/DDBJ databases">
        <authorList>
            <person name="Li Y."/>
        </authorList>
    </citation>
    <scope>NUCLEOTIDE SEQUENCE [LARGE SCALE GENOMIC DNA]</scope>
    <source>
        <strain evidence="2">3d-2-2</strain>
    </source>
</reference>
<name>A0A2V1JT45_9BURK</name>
<gene>
    <name evidence="1" type="ORF">DD235_16530</name>
</gene>
<organism evidence="1 2">
    <name type="scientific">Corticimicrobacter populi</name>
    <dbReference type="NCBI Taxonomy" id="2175229"/>
    <lineage>
        <taxon>Bacteria</taxon>
        <taxon>Pseudomonadati</taxon>
        <taxon>Pseudomonadota</taxon>
        <taxon>Betaproteobacteria</taxon>
        <taxon>Burkholderiales</taxon>
        <taxon>Alcaligenaceae</taxon>
        <taxon>Corticimicrobacter</taxon>
    </lineage>
</organism>
<dbReference type="EMBL" id="QETA01000011">
    <property type="protein sequence ID" value="PWF20885.1"/>
    <property type="molecule type" value="Genomic_DNA"/>
</dbReference>
<dbReference type="AlphaFoldDB" id="A0A2V1JT45"/>
<proteinExistence type="predicted"/>
<comment type="caution">
    <text evidence="1">The sequence shown here is derived from an EMBL/GenBank/DDBJ whole genome shotgun (WGS) entry which is preliminary data.</text>
</comment>
<protein>
    <submittedName>
        <fullName evidence="1">Uncharacterized protein</fullName>
    </submittedName>
</protein>